<feature type="region of interest" description="Disordered" evidence="1">
    <location>
        <begin position="1"/>
        <end position="32"/>
    </location>
</feature>
<organism evidence="2 3">
    <name type="scientific">Methylobacterium tardum</name>
    <dbReference type="NCBI Taxonomy" id="374432"/>
    <lineage>
        <taxon>Bacteria</taxon>
        <taxon>Pseudomonadati</taxon>
        <taxon>Pseudomonadota</taxon>
        <taxon>Alphaproteobacteria</taxon>
        <taxon>Hyphomicrobiales</taxon>
        <taxon>Methylobacteriaceae</taxon>
        <taxon>Methylobacterium</taxon>
    </lineage>
</organism>
<dbReference type="EMBL" id="BSPL01000029">
    <property type="protein sequence ID" value="GLS73778.1"/>
    <property type="molecule type" value="Genomic_DNA"/>
</dbReference>
<feature type="compositionally biased region" description="Basic and acidic residues" evidence="1">
    <location>
        <begin position="1"/>
        <end position="21"/>
    </location>
</feature>
<dbReference type="RefSeq" id="WP_238199279.1">
    <property type="nucleotide sequence ID" value="NZ_BPQZ01000034.1"/>
</dbReference>
<evidence type="ECO:0000313" key="3">
    <source>
        <dbReference type="Proteomes" id="UP001157440"/>
    </source>
</evidence>
<evidence type="ECO:0000256" key="1">
    <source>
        <dbReference type="SAM" id="MobiDB-lite"/>
    </source>
</evidence>
<sequence length="60" mass="6733">MRRLEVDYDAARQRGEIRSNGERSFSAPEKMSGAELISPKAIHEAQQLRDAEVIFLTPCG</sequence>
<keyword evidence="3" id="KW-1185">Reference proteome</keyword>
<gene>
    <name evidence="2" type="ORF">GCM10007890_57930</name>
</gene>
<evidence type="ECO:0000313" key="2">
    <source>
        <dbReference type="EMBL" id="GLS73778.1"/>
    </source>
</evidence>
<name>A0AA37TLZ4_9HYPH</name>
<accession>A0AA37TLZ4</accession>
<reference evidence="3" key="1">
    <citation type="journal article" date="2019" name="Int. J. Syst. Evol. Microbiol.">
        <title>The Global Catalogue of Microorganisms (GCM) 10K type strain sequencing project: providing services to taxonomists for standard genome sequencing and annotation.</title>
        <authorList>
            <consortium name="The Broad Institute Genomics Platform"/>
            <consortium name="The Broad Institute Genome Sequencing Center for Infectious Disease"/>
            <person name="Wu L."/>
            <person name="Ma J."/>
        </authorList>
    </citation>
    <scope>NUCLEOTIDE SEQUENCE [LARGE SCALE GENOMIC DNA]</scope>
    <source>
        <strain evidence="3">NBRC 103632</strain>
    </source>
</reference>
<proteinExistence type="predicted"/>
<protein>
    <submittedName>
        <fullName evidence="2">Uncharacterized protein</fullName>
    </submittedName>
</protein>
<comment type="caution">
    <text evidence="2">The sequence shown here is derived from an EMBL/GenBank/DDBJ whole genome shotgun (WGS) entry which is preliminary data.</text>
</comment>
<dbReference type="Proteomes" id="UP001157440">
    <property type="component" value="Unassembled WGS sequence"/>
</dbReference>
<dbReference type="AlphaFoldDB" id="A0AA37TLZ4"/>